<reference evidence="17" key="1">
    <citation type="journal article" date="2017" name="Plant J.">
        <title>The pomegranate (Punica granatum L.) genome and the genomics of punicalagin biosynthesis.</title>
        <authorList>
            <person name="Qin G."/>
            <person name="Xu C."/>
            <person name="Ming R."/>
            <person name="Tang H."/>
            <person name="Guyot R."/>
            <person name="Kramer E.M."/>
            <person name="Hu Y."/>
            <person name="Yi X."/>
            <person name="Qi Y."/>
            <person name="Xu X."/>
            <person name="Gao Z."/>
            <person name="Pan H."/>
            <person name="Jian J."/>
            <person name="Tian Y."/>
            <person name="Yue Z."/>
            <person name="Xu Y."/>
        </authorList>
    </citation>
    <scope>NUCLEOTIDE SEQUENCE [LARGE SCALE GENOMIC DNA]</scope>
    <source>
        <strain evidence="17">cv. Dabenzi</strain>
    </source>
</reference>
<dbReference type="InterPro" id="IPR043205">
    <property type="entry name" value="CYB561/CYBRD1-like"/>
</dbReference>
<dbReference type="InterPro" id="IPR006593">
    <property type="entry name" value="Cyt_b561/ferric_Rdtase_TM"/>
</dbReference>
<comment type="caution">
    <text evidence="15">The sequence shown here is derived from an EMBL/GenBank/DDBJ whole genome shotgun (WGS) entry which is preliminary data.</text>
</comment>
<evidence type="ECO:0000256" key="9">
    <source>
        <dbReference type="ARBA" id="ARBA00023004"/>
    </source>
</evidence>
<feature type="transmembrane region" description="Helical" evidence="13">
    <location>
        <begin position="20"/>
        <end position="38"/>
    </location>
</feature>
<evidence type="ECO:0000256" key="1">
    <source>
        <dbReference type="ARBA" id="ARBA00001970"/>
    </source>
</evidence>
<feature type="transmembrane region" description="Helical" evidence="13">
    <location>
        <begin position="201"/>
        <end position="220"/>
    </location>
</feature>
<dbReference type="GeneID" id="116194597"/>
<proteinExistence type="predicted"/>
<dbReference type="EMBL" id="PGOL01003315">
    <property type="protein sequence ID" value="PKI41742.1"/>
    <property type="molecule type" value="Genomic_DNA"/>
</dbReference>
<evidence type="ECO:0000256" key="13">
    <source>
        <dbReference type="SAM" id="Phobius"/>
    </source>
</evidence>
<dbReference type="PROSITE" id="PS50939">
    <property type="entry name" value="CYTOCHROME_B561"/>
    <property type="match status" value="1"/>
</dbReference>
<evidence type="ECO:0000313" key="18">
    <source>
        <dbReference type="Proteomes" id="UP000233551"/>
    </source>
</evidence>
<organism evidence="15 17">
    <name type="scientific">Punica granatum</name>
    <name type="common">Pomegranate</name>
    <dbReference type="NCBI Taxonomy" id="22663"/>
    <lineage>
        <taxon>Eukaryota</taxon>
        <taxon>Viridiplantae</taxon>
        <taxon>Streptophyta</taxon>
        <taxon>Embryophyta</taxon>
        <taxon>Tracheophyta</taxon>
        <taxon>Spermatophyta</taxon>
        <taxon>Magnoliopsida</taxon>
        <taxon>eudicotyledons</taxon>
        <taxon>Gunneridae</taxon>
        <taxon>Pentapetalae</taxon>
        <taxon>rosids</taxon>
        <taxon>malvids</taxon>
        <taxon>Myrtales</taxon>
        <taxon>Lythraceae</taxon>
        <taxon>Punica</taxon>
    </lineage>
</organism>
<dbReference type="GO" id="GO:0046872">
    <property type="term" value="F:metal ion binding"/>
    <property type="evidence" value="ECO:0007669"/>
    <property type="project" value="UniProtKB-KW"/>
</dbReference>
<feature type="transmembrane region" description="Helical" evidence="13">
    <location>
        <begin position="58"/>
        <end position="78"/>
    </location>
</feature>
<dbReference type="EC" id="7.2.1.3" evidence="11"/>
<keyword evidence="3" id="KW-0813">Transport</keyword>
<evidence type="ECO:0000313" key="17">
    <source>
        <dbReference type="Proteomes" id="UP000197138"/>
    </source>
</evidence>
<feature type="transmembrane region" description="Helical" evidence="13">
    <location>
        <begin position="120"/>
        <end position="147"/>
    </location>
</feature>
<dbReference type="CDD" id="cd08766">
    <property type="entry name" value="Cyt_b561_ACYB-1_like"/>
    <property type="match status" value="1"/>
</dbReference>
<reference evidence="15" key="2">
    <citation type="submission" date="2017-06" db="EMBL/GenBank/DDBJ databases">
        <title>The pomegranate genome and the genomics of punicalagin biosynthesis.</title>
        <authorList>
            <person name="Xu C."/>
        </authorList>
    </citation>
    <scope>NUCLEOTIDE SEQUENCE [LARGE SCALE GENOMIC DNA]</scope>
    <source>
        <tissue evidence="15">Fresh leaf</tissue>
    </source>
</reference>
<name>A0A218W5G9_PUNGR</name>
<dbReference type="AlphaFoldDB" id="A0A218W5G9"/>
<sequence length="223" mass="25229">MDVSTEVRYRRSASGLTKVAHVFAITSLVLLLVWLLHYREGLNYFSDNGYRVFNVHPFLMVFGLVLFSGEALMAYKTVPAERRMQKNIHMFLNLIAFILGAVGIRAVFKYHNMMNITNLYSLHSWIGIITICAFGLQWVIGLFTFLVGNASGSTKARVAPWHVCWGRAIFYMAVCAALTGFMEKATFLRLTQQHEARVLNFTALSVLLFGIFVDLSVALGRYI</sequence>
<evidence type="ECO:0000256" key="12">
    <source>
        <dbReference type="ARBA" id="ARBA00051575"/>
    </source>
</evidence>
<dbReference type="GO" id="GO:0140571">
    <property type="term" value="F:transmembrane ascorbate ferrireductase activity"/>
    <property type="evidence" value="ECO:0007669"/>
    <property type="project" value="UniProtKB-EC"/>
</dbReference>
<dbReference type="STRING" id="22663.A0A218W5G9"/>
<evidence type="ECO:0000256" key="8">
    <source>
        <dbReference type="ARBA" id="ARBA00022989"/>
    </source>
</evidence>
<gene>
    <name evidence="15" type="ORF">CDL15_Pgr010720</name>
    <name evidence="16" type="ORF">CRG98_037875</name>
</gene>
<feature type="transmembrane region" description="Helical" evidence="13">
    <location>
        <begin position="159"/>
        <end position="181"/>
    </location>
</feature>
<evidence type="ECO:0000313" key="16">
    <source>
        <dbReference type="EMBL" id="PKI41742.1"/>
    </source>
</evidence>
<evidence type="ECO:0000256" key="2">
    <source>
        <dbReference type="ARBA" id="ARBA00004141"/>
    </source>
</evidence>
<dbReference type="FunFam" id="1.20.120.1770:FF:000001">
    <property type="entry name" value="Cytochrome b reductase 1"/>
    <property type="match status" value="1"/>
</dbReference>
<keyword evidence="18" id="KW-1185">Reference proteome</keyword>
<dbReference type="PANTHER" id="PTHR10106">
    <property type="entry name" value="CYTOCHROME B561-RELATED"/>
    <property type="match status" value="1"/>
</dbReference>
<dbReference type="OrthoDB" id="907479at2759"/>
<evidence type="ECO:0000256" key="11">
    <source>
        <dbReference type="ARBA" id="ARBA00024225"/>
    </source>
</evidence>
<dbReference type="Gene3D" id="1.20.120.1770">
    <property type="match status" value="1"/>
</dbReference>
<accession>A0A218W5G9</accession>
<protein>
    <recommendedName>
        <fullName evidence="11">ascorbate ferrireductase (transmembrane)</fullName>
        <ecNumber evidence="11">7.2.1.3</ecNumber>
    </recommendedName>
</protein>
<dbReference type="Pfam" id="PF03188">
    <property type="entry name" value="Cytochrom_B561"/>
    <property type="match status" value="1"/>
</dbReference>
<dbReference type="GO" id="GO:0016020">
    <property type="term" value="C:membrane"/>
    <property type="evidence" value="ECO:0007669"/>
    <property type="project" value="UniProtKB-SubCell"/>
</dbReference>
<reference evidence="16 18" key="3">
    <citation type="submission" date="2017-11" db="EMBL/GenBank/DDBJ databases">
        <title>De-novo sequencing of pomegranate (Punica granatum L.) genome.</title>
        <authorList>
            <person name="Akparov Z."/>
            <person name="Amiraslanov A."/>
            <person name="Hajiyeva S."/>
            <person name="Abbasov M."/>
            <person name="Kaur K."/>
            <person name="Hamwieh A."/>
            <person name="Solovyev V."/>
            <person name="Salamov A."/>
            <person name="Braich B."/>
            <person name="Kosarev P."/>
            <person name="Mahmoud A."/>
            <person name="Hajiyev E."/>
            <person name="Babayeva S."/>
            <person name="Izzatullayeva V."/>
            <person name="Mammadov A."/>
            <person name="Mammadov A."/>
            <person name="Sharifova S."/>
            <person name="Ojaghi J."/>
            <person name="Eynullazada K."/>
            <person name="Bayramov B."/>
            <person name="Abdulazimova A."/>
            <person name="Shahmuradov I."/>
        </authorList>
    </citation>
    <scope>NUCLEOTIDE SEQUENCE [LARGE SCALE GENOMIC DNA]</scope>
    <source>
        <strain evidence="16">AG2017</strain>
        <strain evidence="18">cv. AG2017</strain>
        <tissue evidence="16">Leaf</tissue>
    </source>
</reference>
<keyword evidence="5 13" id="KW-0812">Transmembrane</keyword>
<comment type="subcellular location">
    <subcellularLocation>
        <location evidence="2">Membrane</location>
        <topology evidence="2">Multi-pass membrane protein</topology>
    </subcellularLocation>
</comment>
<evidence type="ECO:0000313" key="15">
    <source>
        <dbReference type="EMBL" id="OWM67783.1"/>
    </source>
</evidence>
<feature type="transmembrane region" description="Helical" evidence="13">
    <location>
        <begin position="90"/>
        <end position="108"/>
    </location>
</feature>
<keyword evidence="6" id="KW-0479">Metal-binding</keyword>
<keyword evidence="10 13" id="KW-0472">Membrane</keyword>
<dbReference type="Proteomes" id="UP000233551">
    <property type="component" value="Unassembled WGS sequence"/>
</dbReference>
<evidence type="ECO:0000256" key="5">
    <source>
        <dbReference type="ARBA" id="ARBA00022692"/>
    </source>
</evidence>
<evidence type="ECO:0000256" key="4">
    <source>
        <dbReference type="ARBA" id="ARBA00022617"/>
    </source>
</evidence>
<evidence type="ECO:0000256" key="6">
    <source>
        <dbReference type="ARBA" id="ARBA00022723"/>
    </source>
</evidence>
<keyword evidence="4" id="KW-0349">Heme</keyword>
<keyword evidence="9" id="KW-0408">Iron</keyword>
<evidence type="ECO:0000259" key="14">
    <source>
        <dbReference type="PROSITE" id="PS50939"/>
    </source>
</evidence>
<evidence type="ECO:0000256" key="10">
    <source>
        <dbReference type="ARBA" id="ARBA00023136"/>
    </source>
</evidence>
<keyword evidence="8 13" id="KW-1133">Transmembrane helix</keyword>
<evidence type="ECO:0000256" key="3">
    <source>
        <dbReference type="ARBA" id="ARBA00022448"/>
    </source>
</evidence>
<comment type="catalytic activity">
    <reaction evidence="12">
        <text>Fe(3+)(out) + L-ascorbate(in) = monodehydro-L-ascorbate radical(in) + Fe(2+)(out) + H(+)</text>
        <dbReference type="Rhea" id="RHEA:30403"/>
        <dbReference type="ChEBI" id="CHEBI:15378"/>
        <dbReference type="ChEBI" id="CHEBI:29033"/>
        <dbReference type="ChEBI" id="CHEBI:29034"/>
        <dbReference type="ChEBI" id="CHEBI:38290"/>
        <dbReference type="ChEBI" id="CHEBI:59513"/>
        <dbReference type="EC" id="7.2.1.3"/>
    </reaction>
</comment>
<keyword evidence="7" id="KW-0249">Electron transport</keyword>
<dbReference type="PANTHER" id="PTHR10106:SF15">
    <property type="entry name" value="TRANSMEMBRANE ASCORBATE FERRIREDUCTASE 3-RELATED"/>
    <property type="match status" value="1"/>
</dbReference>
<dbReference type="EMBL" id="MTKT01005370">
    <property type="protein sequence ID" value="OWM67783.1"/>
    <property type="molecule type" value="Genomic_DNA"/>
</dbReference>
<evidence type="ECO:0000256" key="7">
    <source>
        <dbReference type="ARBA" id="ARBA00022982"/>
    </source>
</evidence>
<feature type="domain" description="Cytochrome b561" evidence="14">
    <location>
        <begin position="19"/>
        <end position="218"/>
    </location>
</feature>
<dbReference type="Proteomes" id="UP000197138">
    <property type="component" value="Unassembled WGS sequence"/>
</dbReference>
<comment type="cofactor">
    <cofactor evidence="1">
        <name>heme b</name>
        <dbReference type="ChEBI" id="CHEBI:60344"/>
    </cofactor>
</comment>
<dbReference type="SMART" id="SM00665">
    <property type="entry name" value="B561"/>
    <property type="match status" value="1"/>
</dbReference>